<keyword evidence="1" id="KW-0732">Signal</keyword>
<gene>
    <name evidence="2" type="ORF">GCM10009765_52760</name>
</gene>
<comment type="caution">
    <text evidence="2">The sequence shown here is derived from an EMBL/GenBank/DDBJ whole genome shotgun (WGS) entry which is preliminary data.</text>
</comment>
<accession>A0ABN2I172</accession>
<dbReference type="EMBL" id="BAAANY010000020">
    <property type="protein sequence ID" value="GAA1696875.1"/>
    <property type="molecule type" value="Genomic_DNA"/>
</dbReference>
<feature type="signal peptide" evidence="1">
    <location>
        <begin position="1"/>
        <end position="25"/>
    </location>
</feature>
<keyword evidence="3" id="KW-1185">Reference proteome</keyword>
<evidence type="ECO:0008006" key="4">
    <source>
        <dbReference type="Google" id="ProtNLM"/>
    </source>
</evidence>
<evidence type="ECO:0000256" key="1">
    <source>
        <dbReference type="SAM" id="SignalP"/>
    </source>
</evidence>
<dbReference type="Proteomes" id="UP001500618">
    <property type="component" value="Unassembled WGS sequence"/>
</dbReference>
<dbReference type="RefSeq" id="WP_344313120.1">
    <property type="nucleotide sequence ID" value="NZ_BAAANY010000020.1"/>
</dbReference>
<name>A0ABN2I172_9ACTN</name>
<dbReference type="Gene3D" id="2.60.120.560">
    <property type="entry name" value="Exo-inulinase, domain 1"/>
    <property type="match status" value="1"/>
</dbReference>
<evidence type="ECO:0000313" key="3">
    <source>
        <dbReference type="Proteomes" id="UP001500618"/>
    </source>
</evidence>
<evidence type="ECO:0000313" key="2">
    <source>
        <dbReference type="EMBL" id="GAA1696875.1"/>
    </source>
</evidence>
<feature type="chain" id="PRO_5046459055" description="3-keto-disaccharide hydrolase domain-containing protein" evidence="1">
    <location>
        <begin position="26"/>
        <end position="234"/>
    </location>
</feature>
<proteinExistence type="predicted"/>
<sequence>MTCWGRWAAGLAWLLLLAVVPAAGAQLPFQESWDQLPLSSYVDGGRIGPLWVDAWNGGGTGQIATAPGHGRVLQLAPPFTSNSATHSALALSDGVFGHSDSAVQVRTLRQVKSQPNPWEVGWLLVDYHLDHCGNKVFYYLLLKQVSGWELGKTYSDGQCGFRQQFLATGAGTFPLGQWYTARIKISGDQLSAYDGTRLLGTAVDDGAKGGFYRSGRIGFYTEDAVVQFDEVTVH</sequence>
<protein>
    <recommendedName>
        <fullName evidence="4">3-keto-disaccharide hydrolase domain-containing protein</fullName>
    </recommendedName>
</protein>
<organism evidence="2 3">
    <name type="scientific">Fodinicola feengrottensis</name>
    <dbReference type="NCBI Taxonomy" id="435914"/>
    <lineage>
        <taxon>Bacteria</taxon>
        <taxon>Bacillati</taxon>
        <taxon>Actinomycetota</taxon>
        <taxon>Actinomycetes</taxon>
        <taxon>Mycobacteriales</taxon>
        <taxon>Fodinicola</taxon>
    </lineage>
</organism>
<reference evidence="2 3" key="1">
    <citation type="journal article" date="2019" name="Int. J. Syst. Evol. Microbiol.">
        <title>The Global Catalogue of Microorganisms (GCM) 10K type strain sequencing project: providing services to taxonomists for standard genome sequencing and annotation.</title>
        <authorList>
            <consortium name="The Broad Institute Genomics Platform"/>
            <consortium name="The Broad Institute Genome Sequencing Center for Infectious Disease"/>
            <person name="Wu L."/>
            <person name="Ma J."/>
        </authorList>
    </citation>
    <scope>NUCLEOTIDE SEQUENCE [LARGE SCALE GENOMIC DNA]</scope>
    <source>
        <strain evidence="2 3">JCM 14718</strain>
    </source>
</reference>